<evidence type="ECO:0000256" key="1">
    <source>
        <dbReference type="PIRSR" id="PIRSR601310-1"/>
    </source>
</evidence>
<organism evidence="5 6">
    <name type="scientific">Sinobacterium caligoides</name>
    <dbReference type="NCBI Taxonomy" id="933926"/>
    <lineage>
        <taxon>Bacteria</taxon>
        <taxon>Pseudomonadati</taxon>
        <taxon>Pseudomonadota</taxon>
        <taxon>Gammaproteobacteria</taxon>
        <taxon>Cellvibrionales</taxon>
        <taxon>Spongiibacteraceae</taxon>
        <taxon>Sinobacterium</taxon>
    </lineage>
</organism>
<dbReference type="OrthoDB" id="9784774at2"/>
<name>A0A3N2DNL8_9GAMM</name>
<dbReference type="Proteomes" id="UP000275394">
    <property type="component" value="Unassembled WGS sequence"/>
</dbReference>
<evidence type="ECO:0000313" key="5">
    <source>
        <dbReference type="EMBL" id="ROS01401.1"/>
    </source>
</evidence>
<dbReference type="InterPro" id="IPR011146">
    <property type="entry name" value="HIT-like"/>
</dbReference>
<feature type="active site" description="Tele-AMP-histidine intermediate" evidence="1">
    <location>
        <position position="93"/>
    </location>
</feature>
<evidence type="ECO:0000313" key="6">
    <source>
        <dbReference type="Proteomes" id="UP000275394"/>
    </source>
</evidence>
<protein>
    <submittedName>
        <fullName evidence="5">Diadenosine tetraphosphate (Ap4A) HIT family hydrolase</fullName>
    </submittedName>
</protein>
<dbReference type="Gene3D" id="3.30.428.10">
    <property type="entry name" value="HIT-like"/>
    <property type="match status" value="1"/>
</dbReference>
<dbReference type="SUPFAM" id="SSF54197">
    <property type="entry name" value="HIT-like"/>
    <property type="match status" value="1"/>
</dbReference>
<feature type="short sequence motif" description="Histidine triad motif" evidence="2 3">
    <location>
        <begin position="91"/>
        <end position="95"/>
    </location>
</feature>
<comment type="caution">
    <text evidence="5">The sequence shown here is derived from an EMBL/GenBank/DDBJ whole genome shotgun (WGS) entry which is preliminary data.</text>
</comment>
<evidence type="ECO:0000256" key="2">
    <source>
        <dbReference type="PIRSR" id="PIRSR601310-3"/>
    </source>
</evidence>
<sequence>MATIFTQIIEGKLPGHFVWRDDKVVAIMTIQPISPGHVLVIPIDEVDHFDDLPADLVAHLMIVSQKIAKAIKVAFPAERVGLTIAGLEVPHTHVHLLPINTLGDFDFSRAKMAETEDLGSAAEAIRRALKASGETSAAE</sequence>
<accession>A0A3N2DNL8</accession>
<dbReference type="EMBL" id="RKHR01000004">
    <property type="protein sequence ID" value="ROS01401.1"/>
    <property type="molecule type" value="Genomic_DNA"/>
</dbReference>
<dbReference type="Pfam" id="PF01230">
    <property type="entry name" value="HIT"/>
    <property type="match status" value="1"/>
</dbReference>
<dbReference type="GO" id="GO:0016787">
    <property type="term" value="F:hydrolase activity"/>
    <property type="evidence" value="ECO:0007669"/>
    <property type="project" value="UniProtKB-KW"/>
</dbReference>
<reference evidence="5 6" key="1">
    <citation type="submission" date="2018-11" db="EMBL/GenBank/DDBJ databases">
        <title>Genomic Encyclopedia of Type Strains, Phase IV (KMG-IV): sequencing the most valuable type-strain genomes for metagenomic binning, comparative biology and taxonomic classification.</title>
        <authorList>
            <person name="Goeker M."/>
        </authorList>
    </citation>
    <scope>NUCLEOTIDE SEQUENCE [LARGE SCALE GENOMIC DNA]</scope>
    <source>
        <strain evidence="5 6">DSM 100316</strain>
    </source>
</reference>
<evidence type="ECO:0000259" key="4">
    <source>
        <dbReference type="PROSITE" id="PS51084"/>
    </source>
</evidence>
<keyword evidence="6" id="KW-1185">Reference proteome</keyword>
<feature type="domain" description="HIT" evidence="4">
    <location>
        <begin position="4"/>
        <end position="107"/>
    </location>
</feature>
<evidence type="ECO:0000256" key="3">
    <source>
        <dbReference type="PROSITE-ProRule" id="PRU00464"/>
    </source>
</evidence>
<dbReference type="InterPro" id="IPR036265">
    <property type="entry name" value="HIT-like_sf"/>
</dbReference>
<proteinExistence type="predicted"/>
<dbReference type="InterPro" id="IPR001310">
    <property type="entry name" value="Histidine_triad_HIT"/>
</dbReference>
<dbReference type="PRINTS" id="PR00332">
    <property type="entry name" value="HISTRIAD"/>
</dbReference>
<dbReference type="PROSITE" id="PS51084">
    <property type="entry name" value="HIT_2"/>
    <property type="match status" value="1"/>
</dbReference>
<dbReference type="PANTHER" id="PTHR46648">
    <property type="entry name" value="HIT FAMILY PROTEIN 1"/>
    <property type="match status" value="1"/>
</dbReference>
<dbReference type="AlphaFoldDB" id="A0A3N2DNL8"/>
<dbReference type="GO" id="GO:0009117">
    <property type="term" value="P:nucleotide metabolic process"/>
    <property type="evidence" value="ECO:0007669"/>
    <property type="project" value="TreeGrafter"/>
</dbReference>
<gene>
    <name evidence="5" type="ORF">EDC56_1842</name>
</gene>
<dbReference type="PANTHER" id="PTHR46648:SF1">
    <property type="entry name" value="ADENOSINE 5'-MONOPHOSPHORAMIDASE HNT1"/>
    <property type="match status" value="1"/>
</dbReference>
<keyword evidence="5" id="KW-0378">Hydrolase</keyword>
<dbReference type="RefSeq" id="WP_123712198.1">
    <property type="nucleotide sequence ID" value="NZ_RKHR01000004.1"/>
</dbReference>